<gene>
    <name evidence="4" type="ORF">IC230_18715</name>
</gene>
<evidence type="ECO:0000256" key="1">
    <source>
        <dbReference type="ARBA" id="ARBA00008270"/>
    </source>
</evidence>
<dbReference type="EMBL" id="JACXAA010000007">
    <property type="protein sequence ID" value="MBD2754942.1"/>
    <property type="molecule type" value="Genomic_DNA"/>
</dbReference>
<dbReference type="PIRSF" id="PIRSF016184">
    <property type="entry name" value="PhzC_PhzF"/>
    <property type="match status" value="1"/>
</dbReference>
<comment type="caution">
    <text evidence="4">The sequence shown here is derived from an EMBL/GenBank/DDBJ whole genome shotgun (WGS) entry which is preliminary data.</text>
</comment>
<dbReference type="AlphaFoldDB" id="A0A927GEL0"/>
<dbReference type="NCBIfam" id="TIGR00654">
    <property type="entry name" value="PhzF_family"/>
    <property type="match status" value="1"/>
</dbReference>
<dbReference type="RefSeq" id="WP_191040573.1">
    <property type="nucleotide sequence ID" value="NZ_JACXAA010000007.1"/>
</dbReference>
<name>A0A927GEL0_9BACT</name>
<accession>A0A927GEL0</accession>
<proteinExistence type="inferred from homology"/>
<evidence type="ECO:0000313" key="5">
    <source>
        <dbReference type="Proteomes" id="UP000653797"/>
    </source>
</evidence>
<dbReference type="Gene3D" id="3.10.310.10">
    <property type="entry name" value="Diaminopimelate Epimerase, Chain A, domain 1"/>
    <property type="match status" value="2"/>
</dbReference>
<dbReference type="PANTHER" id="PTHR13774:SF39">
    <property type="entry name" value="BIOSYNTHESIS PROTEIN, PUTATIVE-RELATED"/>
    <property type="match status" value="1"/>
</dbReference>
<organism evidence="4 5">
    <name type="scientific">Spirosoma validum</name>
    <dbReference type="NCBI Taxonomy" id="2771355"/>
    <lineage>
        <taxon>Bacteria</taxon>
        <taxon>Pseudomonadati</taxon>
        <taxon>Bacteroidota</taxon>
        <taxon>Cytophagia</taxon>
        <taxon>Cytophagales</taxon>
        <taxon>Cytophagaceae</taxon>
        <taxon>Spirosoma</taxon>
    </lineage>
</organism>
<dbReference type="InterPro" id="IPR003719">
    <property type="entry name" value="Phenazine_PhzF-like"/>
</dbReference>
<evidence type="ECO:0000313" key="4">
    <source>
        <dbReference type="EMBL" id="MBD2754942.1"/>
    </source>
</evidence>
<keyword evidence="5" id="KW-1185">Reference proteome</keyword>
<reference evidence="4" key="1">
    <citation type="submission" date="2020-09" db="EMBL/GenBank/DDBJ databases">
        <authorList>
            <person name="Kim M.K."/>
        </authorList>
    </citation>
    <scope>NUCLEOTIDE SEQUENCE</scope>
    <source>
        <strain evidence="4">BT704</strain>
    </source>
</reference>
<feature type="active site" evidence="3">
    <location>
        <position position="46"/>
    </location>
</feature>
<dbReference type="Proteomes" id="UP000653797">
    <property type="component" value="Unassembled WGS sequence"/>
</dbReference>
<dbReference type="PANTHER" id="PTHR13774">
    <property type="entry name" value="PHENAZINE BIOSYNTHESIS PROTEIN"/>
    <property type="match status" value="1"/>
</dbReference>
<keyword evidence="2" id="KW-0413">Isomerase</keyword>
<evidence type="ECO:0000256" key="2">
    <source>
        <dbReference type="ARBA" id="ARBA00023235"/>
    </source>
</evidence>
<protein>
    <submittedName>
        <fullName evidence="4">PhzF family phenazine biosynthesis protein</fullName>
    </submittedName>
</protein>
<comment type="similarity">
    <text evidence="1">Belongs to the PhzF family.</text>
</comment>
<evidence type="ECO:0000256" key="3">
    <source>
        <dbReference type="PIRSR" id="PIRSR016184-1"/>
    </source>
</evidence>
<dbReference type="Pfam" id="PF02567">
    <property type="entry name" value="PhzC-PhzF"/>
    <property type="match status" value="1"/>
</dbReference>
<dbReference type="GO" id="GO:0016853">
    <property type="term" value="F:isomerase activity"/>
    <property type="evidence" value="ECO:0007669"/>
    <property type="project" value="UniProtKB-KW"/>
</dbReference>
<dbReference type="SUPFAM" id="SSF54506">
    <property type="entry name" value="Diaminopimelate epimerase-like"/>
    <property type="match status" value="1"/>
</dbReference>
<dbReference type="GO" id="GO:0005737">
    <property type="term" value="C:cytoplasm"/>
    <property type="evidence" value="ECO:0007669"/>
    <property type="project" value="TreeGrafter"/>
</dbReference>
<sequence length="287" mass="31418">MNVRVKIINAFSIDNAGGNPAGVVLNADALTSAEKQQIAAKVGVPETAFVSRSQTAAIKLDFFTPAKQIPHCGHATIAVFSYLRQQGLLSGDVSSKETIDGNRTIFFESGKAFMEQKAPTYSKPERDYPVIYQSIGITEEDLVPGLSPMIVNTGNSFLVIPLNDERILTNLNPNFEQIQAISGRYGLIGYYAYTQPENDTFLQATTRMFAPLYGIDEESATGMAAGPLACFLYDNNLVDTNLIRIEQGKFMSHPSRSLLEVRLETESRTIKKLFAGGNAYVSGERVI</sequence>